<reference evidence="4 5" key="1">
    <citation type="submission" date="2018-10" db="EMBL/GenBank/DDBJ databases">
        <authorList>
            <consortium name="IHU Genomes"/>
        </authorList>
    </citation>
    <scope>NUCLEOTIDE SEQUENCE [LARGE SCALE GENOMIC DNA]</scope>
    <source>
        <strain evidence="4 5">A1</strain>
    </source>
</reference>
<dbReference type="GO" id="GO:0090161">
    <property type="term" value="P:Golgi ribbon formation"/>
    <property type="evidence" value="ECO:0007669"/>
    <property type="project" value="InterPro"/>
</dbReference>
<dbReference type="GO" id="GO:0016020">
    <property type="term" value="C:membrane"/>
    <property type="evidence" value="ECO:0007669"/>
    <property type="project" value="InterPro"/>
</dbReference>
<keyword evidence="2" id="KW-0812">Transmembrane</keyword>
<dbReference type="SUPFAM" id="SSF58038">
    <property type="entry name" value="SNARE fusion complex"/>
    <property type="match status" value="1"/>
</dbReference>
<sequence length="136" mass="14635">MSTDSRPLIAPPKYGSTKAYNGLSGTPGNAPGAPGASGTPSNGGSEKLEEIRLEIEDVKNVMKDNIDKAIKRGEDLDVIQQKSSDLENNAGVFLKGSRALRRQMYWKNVKMILIILLVIAIVATVLGLIIWGATKK</sequence>
<accession>A0A5K0UAE7</accession>
<name>A0A5K0UAE7_9VIRU</name>
<proteinExistence type="predicted"/>
<keyword evidence="2" id="KW-1133">Transmembrane helix</keyword>
<dbReference type="Pfam" id="PF00957">
    <property type="entry name" value="Synaptobrevin"/>
    <property type="match status" value="1"/>
</dbReference>
<comment type="caution">
    <text evidence="4">The sequence shown here is derived from an EMBL/GenBank/DDBJ whole genome shotgun (WGS) entry which is preliminary data.</text>
</comment>
<dbReference type="PANTHER" id="PTHR46897">
    <property type="entry name" value="VESICLE-ASSOCIATED MEMBRANE PROTEIN 4"/>
    <property type="match status" value="1"/>
</dbReference>
<dbReference type="Gene3D" id="1.20.5.110">
    <property type="match status" value="1"/>
</dbReference>
<evidence type="ECO:0000313" key="4">
    <source>
        <dbReference type="EMBL" id="VBB18571.1"/>
    </source>
</evidence>
<feature type="compositionally biased region" description="Low complexity" evidence="1">
    <location>
        <begin position="24"/>
        <end position="45"/>
    </location>
</feature>
<organism evidence="4 5">
    <name type="scientific">Yasminevirus sp. GU-2018</name>
    <dbReference type="NCBI Taxonomy" id="2420051"/>
    <lineage>
        <taxon>Viruses</taxon>
        <taxon>Varidnaviria</taxon>
        <taxon>Bamfordvirae</taxon>
        <taxon>Nucleocytoviricota</taxon>
        <taxon>Megaviricetes</taxon>
        <taxon>Imitervirales</taxon>
        <taxon>Mimiviridae</taxon>
        <taxon>Klosneuvirinae</taxon>
        <taxon>Yasminevirus</taxon>
        <taxon>Yasminevirus saudimassiliense</taxon>
    </lineage>
</organism>
<dbReference type="CDD" id="cd15843">
    <property type="entry name" value="R-SNARE"/>
    <property type="match status" value="1"/>
</dbReference>
<keyword evidence="2" id="KW-0472">Membrane</keyword>
<evidence type="ECO:0000256" key="1">
    <source>
        <dbReference type="SAM" id="MobiDB-lite"/>
    </source>
</evidence>
<keyword evidence="5" id="KW-1185">Reference proteome</keyword>
<evidence type="ECO:0000259" key="3">
    <source>
        <dbReference type="PROSITE" id="PS50892"/>
    </source>
</evidence>
<dbReference type="PRINTS" id="PR00219">
    <property type="entry name" value="SYNAPTOBREVN"/>
</dbReference>
<dbReference type="InterPro" id="IPR042855">
    <property type="entry name" value="V_SNARE_CC"/>
</dbReference>
<dbReference type="InterPro" id="IPR001388">
    <property type="entry name" value="Synaptobrevin-like"/>
</dbReference>
<dbReference type="Proteomes" id="UP000594342">
    <property type="component" value="Unassembled WGS sequence"/>
</dbReference>
<feature type="region of interest" description="Disordered" evidence="1">
    <location>
        <begin position="1"/>
        <end position="46"/>
    </location>
</feature>
<dbReference type="PANTHER" id="PTHR46897:SF1">
    <property type="entry name" value="VESICLE-ASSOCIATED MEMBRANE PROTEIN 4"/>
    <property type="match status" value="1"/>
</dbReference>
<dbReference type="GO" id="GO:0016192">
    <property type="term" value="P:vesicle-mediated transport"/>
    <property type="evidence" value="ECO:0007669"/>
    <property type="project" value="InterPro"/>
</dbReference>
<dbReference type="InterPro" id="IPR042887">
    <property type="entry name" value="VAMP4"/>
</dbReference>
<dbReference type="EMBL" id="UPSH01000001">
    <property type="protein sequence ID" value="VBB18571.1"/>
    <property type="molecule type" value="Genomic_DNA"/>
</dbReference>
<gene>
    <name evidence="4" type="ORF">YASMINEVIRUS_1034</name>
</gene>
<feature type="transmembrane region" description="Helical" evidence="2">
    <location>
        <begin position="111"/>
        <end position="133"/>
    </location>
</feature>
<evidence type="ECO:0000313" key="5">
    <source>
        <dbReference type="Proteomes" id="UP000594342"/>
    </source>
</evidence>
<protein>
    <submittedName>
        <fullName evidence="4">Vesicle-associated membrane</fullName>
    </submittedName>
</protein>
<feature type="domain" description="V-SNARE coiled-coil homology" evidence="3">
    <location>
        <begin position="47"/>
        <end position="107"/>
    </location>
</feature>
<dbReference type="PROSITE" id="PS50892">
    <property type="entry name" value="V_SNARE"/>
    <property type="match status" value="1"/>
</dbReference>
<evidence type="ECO:0000256" key="2">
    <source>
        <dbReference type="SAM" id="Phobius"/>
    </source>
</evidence>